<sequence>MRLSTYLIFNGNCKTAFQFYARCLGGNIVAMHSYAEAPEECAQETPPEHRDKIMHARLEIDGQWLMGSDITPQCPAPYEAIKGAHITLNIDTPEEAERIYQALADNGTVQMPLEETFWAKRFAMLTDQYGVPWMINCEKEG</sequence>
<gene>
    <name evidence="2" type="ORF">ACFOEV_13160</name>
</gene>
<dbReference type="RefSeq" id="WP_386774648.1">
    <property type="nucleotide sequence ID" value="NZ_JBHRUG010000027.1"/>
</dbReference>
<proteinExistence type="predicted"/>
<dbReference type="InterPro" id="IPR029068">
    <property type="entry name" value="Glyas_Bleomycin-R_OHBP_Dase"/>
</dbReference>
<evidence type="ECO:0000259" key="1">
    <source>
        <dbReference type="Pfam" id="PF00903"/>
    </source>
</evidence>
<name>A0ABV7LQX0_9GAMM</name>
<feature type="domain" description="Glyoxalase/fosfomycin resistance/dioxygenase" evidence="1">
    <location>
        <begin position="3"/>
        <end position="135"/>
    </location>
</feature>
<reference evidence="3" key="1">
    <citation type="journal article" date="2019" name="Int. J. Syst. Evol. Microbiol.">
        <title>The Global Catalogue of Microorganisms (GCM) 10K type strain sequencing project: providing services to taxonomists for standard genome sequencing and annotation.</title>
        <authorList>
            <consortium name="The Broad Institute Genomics Platform"/>
            <consortium name="The Broad Institute Genome Sequencing Center for Infectious Disease"/>
            <person name="Wu L."/>
            <person name="Ma J."/>
        </authorList>
    </citation>
    <scope>NUCLEOTIDE SEQUENCE [LARGE SCALE GENOMIC DNA]</scope>
    <source>
        <strain evidence="3">CECT 7698</strain>
    </source>
</reference>
<dbReference type="Gene3D" id="3.10.180.10">
    <property type="entry name" value="2,3-Dihydroxybiphenyl 1,2-Dioxygenase, domain 1"/>
    <property type="match status" value="1"/>
</dbReference>
<dbReference type="SUPFAM" id="SSF54593">
    <property type="entry name" value="Glyoxalase/Bleomycin resistance protein/Dihydroxybiphenyl dioxygenase"/>
    <property type="match status" value="1"/>
</dbReference>
<organism evidence="2 3">
    <name type="scientific">Litchfieldella rifensis</name>
    <dbReference type="NCBI Taxonomy" id="762643"/>
    <lineage>
        <taxon>Bacteria</taxon>
        <taxon>Pseudomonadati</taxon>
        <taxon>Pseudomonadota</taxon>
        <taxon>Gammaproteobacteria</taxon>
        <taxon>Oceanospirillales</taxon>
        <taxon>Halomonadaceae</taxon>
        <taxon>Litchfieldella</taxon>
    </lineage>
</organism>
<keyword evidence="3" id="KW-1185">Reference proteome</keyword>
<evidence type="ECO:0000313" key="2">
    <source>
        <dbReference type="EMBL" id="MFC3284554.1"/>
    </source>
</evidence>
<evidence type="ECO:0000313" key="3">
    <source>
        <dbReference type="Proteomes" id="UP001595579"/>
    </source>
</evidence>
<dbReference type="Pfam" id="PF00903">
    <property type="entry name" value="Glyoxalase"/>
    <property type="match status" value="1"/>
</dbReference>
<dbReference type="InterPro" id="IPR004360">
    <property type="entry name" value="Glyas_Fos-R_dOase_dom"/>
</dbReference>
<dbReference type="EMBL" id="JBHRUG010000027">
    <property type="protein sequence ID" value="MFC3284554.1"/>
    <property type="molecule type" value="Genomic_DNA"/>
</dbReference>
<accession>A0ABV7LQX0</accession>
<dbReference type="CDD" id="cd06588">
    <property type="entry name" value="PhnB_like"/>
    <property type="match status" value="1"/>
</dbReference>
<dbReference type="PANTHER" id="PTHR33990:SF1">
    <property type="entry name" value="PROTEIN YJDN"/>
    <property type="match status" value="1"/>
</dbReference>
<dbReference type="PANTHER" id="PTHR33990">
    <property type="entry name" value="PROTEIN YJDN-RELATED"/>
    <property type="match status" value="1"/>
</dbReference>
<protein>
    <submittedName>
        <fullName evidence="2">VOC family protein</fullName>
    </submittedName>
</protein>
<comment type="caution">
    <text evidence="2">The sequence shown here is derived from an EMBL/GenBank/DDBJ whole genome shotgun (WGS) entry which is preliminary data.</text>
</comment>
<dbReference type="InterPro" id="IPR028973">
    <property type="entry name" value="PhnB-like"/>
</dbReference>
<dbReference type="Proteomes" id="UP001595579">
    <property type="component" value="Unassembled WGS sequence"/>
</dbReference>